<evidence type="ECO:0000256" key="2">
    <source>
        <dbReference type="SAM" id="SignalP"/>
    </source>
</evidence>
<keyword evidence="4" id="KW-1185">Reference proteome</keyword>
<evidence type="ECO:0000313" key="3">
    <source>
        <dbReference type="EMBL" id="TGN18685.1"/>
    </source>
</evidence>
<protein>
    <recommendedName>
        <fullName evidence="5">DUF3187 family protein</fullName>
    </recommendedName>
</protein>
<comment type="caution">
    <text evidence="3">The sequence shown here is derived from an EMBL/GenBank/DDBJ whole genome shotgun (WGS) entry which is preliminary data.</text>
</comment>
<organism evidence="3 4">
    <name type="scientific">Leptospira idonii</name>
    <dbReference type="NCBI Taxonomy" id="1193500"/>
    <lineage>
        <taxon>Bacteria</taxon>
        <taxon>Pseudomonadati</taxon>
        <taxon>Spirochaetota</taxon>
        <taxon>Spirochaetia</taxon>
        <taxon>Leptospirales</taxon>
        <taxon>Leptospiraceae</taxon>
        <taxon>Leptospira</taxon>
    </lineage>
</organism>
<dbReference type="OrthoDB" id="342161at2"/>
<dbReference type="Proteomes" id="UP000298058">
    <property type="component" value="Unassembled WGS sequence"/>
</dbReference>
<dbReference type="RefSeq" id="WP_135761368.1">
    <property type="nucleotide sequence ID" value="NZ_RQHW01000047.1"/>
</dbReference>
<name>A0A4R9LYZ0_9LEPT</name>
<evidence type="ECO:0000256" key="1">
    <source>
        <dbReference type="SAM" id="MobiDB-lite"/>
    </source>
</evidence>
<feature type="chain" id="PRO_5020681118" description="DUF3187 family protein" evidence="2">
    <location>
        <begin position="21"/>
        <end position="357"/>
    </location>
</feature>
<keyword evidence="2" id="KW-0732">Signal</keyword>
<evidence type="ECO:0008006" key="5">
    <source>
        <dbReference type="Google" id="ProtNLM"/>
    </source>
</evidence>
<feature type="compositionally biased region" description="Low complexity" evidence="1">
    <location>
        <begin position="143"/>
        <end position="154"/>
    </location>
</feature>
<proteinExistence type="predicted"/>
<evidence type="ECO:0000313" key="4">
    <source>
        <dbReference type="Proteomes" id="UP000298058"/>
    </source>
</evidence>
<dbReference type="EMBL" id="RQHW01000047">
    <property type="protein sequence ID" value="TGN18685.1"/>
    <property type="molecule type" value="Genomic_DNA"/>
</dbReference>
<accession>A0A4R9LYZ0</accession>
<feature type="region of interest" description="Disordered" evidence="1">
    <location>
        <begin position="134"/>
        <end position="157"/>
    </location>
</feature>
<feature type="signal peptide" evidence="2">
    <location>
        <begin position="1"/>
        <end position="20"/>
    </location>
</feature>
<sequence>MRKKLQLFLTLFYISSSLSAFDHWEEEPPRIRDPLLKEKQLKAIDPDAREGSFSQRRTFGPRYFRLYPGVKFESTNLHIKGPSGNAIMSQSSLGEVQFSFDLKTPDWQFTEWFGATLLFRNSEYTLNRQTVEKPLGSNTNLASSPGSSSSSSDSNTERVNLGTRIKGFQSFAIPTVYFGKKGIDHFRIGLGAGPGTISMRGNFDANPIARIMYPLLLANPNDNLINLLGYNAAFGGLQQDPIQSSLLLNLSSGDNLTLYGLYSMAKGDFTIGDPFVTFAALALNKNLTPFEVITLSNISRTEVSIARARAFVWQLFWEVPMGDLNLRLSFGGPILNIGNYKAEFRNFDLTLYMPIDF</sequence>
<dbReference type="AlphaFoldDB" id="A0A4R9LYZ0"/>
<gene>
    <name evidence="3" type="ORF">EHS15_15040</name>
</gene>
<reference evidence="3" key="1">
    <citation type="journal article" date="2019" name="PLoS Negl. Trop. Dis.">
        <title>Revisiting the worldwide diversity of Leptospira species in the environment.</title>
        <authorList>
            <person name="Vincent A.T."/>
            <person name="Schiettekatte O."/>
            <person name="Bourhy P."/>
            <person name="Veyrier F.J."/>
            <person name="Picardeau M."/>
        </authorList>
    </citation>
    <scope>NUCLEOTIDE SEQUENCE [LARGE SCALE GENOMIC DNA]</scope>
    <source>
        <strain evidence="3">201300427</strain>
    </source>
</reference>